<feature type="region of interest" description="Disordered" evidence="1">
    <location>
        <begin position="10"/>
        <end position="46"/>
    </location>
</feature>
<accession>A0A0A8ZQF4</accession>
<feature type="compositionally biased region" description="Pro residues" evidence="1">
    <location>
        <begin position="18"/>
        <end position="30"/>
    </location>
</feature>
<name>A0A0A8ZQF4_ARUDO</name>
<reference evidence="2" key="2">
    <citation type="journal article" date="2015" name="Data Brief">
        <title>Shoot transcriptome of the giant reed, Arundo donax.</title>
        <authorList>
            <person name="Barrero R.A."/>
            <person name="Guerrero F.D."/>
            <person name="Moolhuijzen P."/>
            <person name="Goolsby J.A."/>
            <person name="Tidwell J."/>
            <person name="Bellgard S.E."/>
            <person name="Bellgard M.I."/>
        </authorList>
    </citation>
    <scope>NUCLEOTIDE SEQUENCE</scope>
    <source>
        <tissue evidence="2">Shoot tissue taken approximately 20 cm above the soil surface</tissue>
    </source>
</reference>
<feature type="compositionally biased region" description="Low complexity" evidence="1">
    <location>
        <begin position="100"/>
        <end position="120"/>
    </location>
</feature>
<reference evidence="2" key="1">
    <citation type="submission" date="2014-09" db="EMBL/GenBank/DDBJ databases">
        <authorList>
            <person name="Magalhaes I.L.F."/>
            <person name="Oliveira U."/>
            <person name="Santos F.R."/>
            <person name="Vidigal T.H.D.A."/>
            <person name="Brescovit A.D."/>
            <person name="Santos A.J."/>
        </authorList>
    </citation>
    <scope>NUCLEOTIDE SEQUENCE</scope>
    <source>
        <tissue evidence="2">Shoot tissue taken approximately 20 cm above the soil surface</tissue>
    </source>
</reference>
<sequence length="120" mass="12887">MIWAIDLYKSNSSALLDSPPPTGGRPPSVPPRRRPQEVARHRFPRSGISGRIRGRWILTREKEEGPVVPVAVRRRIPDDEGGRGAAARYRNPDNEGCRGAAAAASTAAPATATAAAPSRR</sequence>
<proteinExistence type="predicted"/>
<organism evidence="2">
    <name type="scientific">Arundo donax</name>
    <name type="common">Giant reed</name>
    <name type="synonym">Donax arundinaceus</name>
    <dbReference type="NCBI Taxonomy" id="35708"/>
    <lineage>
        <taxon>Eukaryota</taxon>
        <taxon>Viridiplantae</taxon>
        <taxon>Streptophyta</taxon>
        <taxon>Embryophyta</taxon>
        <taxon>Tracheophyta</taxon>
        <taxon>Spermatophyta</taxon>
        <taxon>Magnoliopsida</taxon>
        <taxon>Liliopsida</taxon>
        <taxon>Poales</taxon>
        <taxon>Poaceae</taxon>
        <taxon>PACMAD clade</taxon>
        <taxon>Arundinoideae</taxon>
        <taxon>Arundineae</taxon>
        <taxon>Arundo</taxon>
    </lineage>
</organism>
<dbReference type="AlphaFoldDB" id="A0A0A8ZQF4"/>
<dbReference type="EMBL" id="GBRH01256296">
    <property type="protein sequence ID" value="JAD41599.1"/>
    <property type="molecule type" value="Transcribed_RNA"/>
</dbReference>
<evidence type="ECO:0000313" key="2">
    <source>
        <dbReference type="EMBL" id="JAD41599.1"/>
    </source>
</evidence>
<evidence type="ECO:0000256" key="1">
    <source>
        <dbReference type="SAM" id="MobiDB-lite"/>
    </source>
</evidence>
<protein>
    <submittedName>
        <fullName evidence="2">Uncharacterized protein</fullName>
    </submittedName>
</protein>
<feature type="region of interest" description="Disordered" evidence="1">
    <location>
        <begin position="77"/>
        <end position="120"/>
    </location>
</feature>